<protein>
    <submittedName>
        <fullName evidence="1">Uncharacterized protein</fullName>
    </submittedName>
</protein>
<keyword evidence="2" id="KW-1185">Reference proteome</keyword>
<evidence type="ECO:0000313" key="2">
    <source>
        <dbReference type="Proteomes" id="UP000249057"/>
    </source>
</evidence>
<dbReference type="Proteomes" id="UP000249057">
    <property type="component" value="Unassembled WGS sequence"/>
</dbReference>
<accession>A0ACD1FW18</accession>
<evidence type="ECO:0000313" key="1">
    <source>
        <dbReference type="EMBL" id="RAH41133.1"/>
    </source>
</evidence>
<sequence length="242" mass="27636">IRRQPAQPQPFQTPIPHTQPIPNPYPTHTTAKMQRQRTNIRALQRTLTQQSRRMQALEQALDHLAQATDHALTTLAQHANHLETLADPLQPLLTRIQVLDGLADDARGRDAAPAAGSGGSIELDLWLIAARQIEDPPRARRWRRRFHHLYGYRYQNVWRRLPLDARVAEIFDVHADLMVMPGLPARGRMALLDRCRAFLGGWVYPELGPGEEWMMEEAGEERREAYEGIVQRFGELRETGSG</sequence>
<dbReference type="EMBL" id="KZ825393">
    <property type="protein sequence ID" value="RAH41133.1"/>
    <property type="molecule type" value="Genomic_DNA"/>
</dbReference>
<proteinExistence type="predicted"/>
<gene>
    <name evidence="1" type="ORF">BO95DRAFT_507351</name>
</gene>
<reference evidence="1" key="1">
    <citation type="submission" date="2018-02" db="EMBL/GenBank/DDBJ databases">
        <title>The genomes of Aspergillus section Nigri reveals drivers in fungal speciation.</title>
        <authorList>
            <consortium name="DOE Joint Genome Institute"/>
            <person name="Vesth T.C."/>
            <person name="Nybo J."/>
            <person name="Theobald S."/>
            <person name="Brandl J."/>
            <person name="Frisvad J.C."/>
            <person name="Nielsen K.F."/>
            <person name="Lyhne E.K."/>
            <person name="Kogle M.E."/>
            <person name="Kuo A."/>
            <person name="Riley R."/>
            <person name="Clum A."/>
            <person name="Nolan M."/>
            <person name="Lipzen A."/>
            <person name="Salamov A."/>
            <person name="Henrissat B."/>
            <person name="Wiebenga A."/>
            <person name="De vries R.P."/>
            <person name="Grigoriev I.V."/>
            <person name="Mortensen U.H."/>
            <person name="Andersen M.R."/>
            <person name="Baker S.E."/>
        </authorList>
    </citation>
    <scope>NUCLEOTIDE SEQUENCE</scope>
    <source>
        <strain evidence="1">CBS 621.78</strain>
    </source>
</reference>
<name>A0ACD1FW18_9EURO</name>
<organism evidence="1 2">
    <name type="scientific">Aspergillus brunneoviolaceus CBS 621.78</name>
    <dbReference type="NCBI Taxonomy" id="1450534"/>
    <lineage>
        <taxon>Eukaryota</taxon>
        <taxon>Fungi</taxon>
        <taxon>Dikarya</taxon>
        <taxon>Ascomycota</taxon>
        <taxon>Pezizomycotina</taxon>
        <taxon>Eurotiomycetes</taxon>
        <taxon>Eurotiomycetidae</taxon>
        <taxon>Eurotiales</taxon>
        <taxon>Aspergillaceae</taxon>
        <taxon>Aspergillus</taxon>
        <taxon>Aspergillus subgen. Circumdati</taxon>
    </lineage>
</organism>
<feature type="non-terminal residue" evidence="1">
    <location>
        <position position="1"/>
    </location>
</feature>